<evidence type="ECO:0000259" key="15">
    <source>
        <dbReference type="PROSITE" id="PS50102"/>
    </source>
</evidence>
<evidence type="ECO:0000313" key="18">
    <source>
        <dbReference type="Proteomes" id="UP001306508"/>
    </source>
</evidence>
<keyword evidence="4" id="KW-0507">mRNA processing</keyword>
<evidence type="ECO:0000256" key="14">
    <source>
        <dbReference type="SAM" id="MobiDB-lite"/>
    </source>
</evidence>
<evidence type="ECO:0000256" key="2">
    <source>
        <dbReference type="ARBA" id="ARBA00008024"/>
    </source>
</evidence>
<dbReference type="Pfam" id="PF16131">
    <property type="entry name" value="Torus"/>
    <property type="match status" value="1"/>
</dbReference>
<dbReference type="PANTHER" id="PTHR14089:SF2">
    <property type="entry name" value="PRE-MRNA-SPLICING FACTOR CWC2"/>
    <property type="match status" value="1"/>
</dbReference>
<proteinExistence type="inferred from homology"/>
<dbReference type="InterPro" id="IPR012677">
    <property type="entry name" value="Nucleotide-bd_a/b_plait_sf"/>
</dbReference>
<evidence type="ECO:0000256" key="7">
    <source>
        <dbReference type="ARBA" id="ARBA00022771"/>
    </source>
</evidence>
<dbReference type="GO" id="GO:0036002">
    <property type="term" value="F:pre-mRNA binding"/>
    <property type="evidence" value="ECO:0007669"/>
    <property type="project" value="TreeGrafter"/>
</dbReference>
<dbReference type="Gene3D" id="3.30.70.330">
    <property type="match status" value="1"/>
</dbReference>
<dbReference type="GO" id="GO:0017070">
    <property type="term" value="F:U6 snRNA binding"/>
    <property type="evidence" value="ECO:0007669"/>
    <property type="project" value="TreeGrafter"/>
</dbReference>
<dbReference type="SUPFAM" id="SSF54928">
    <property type="entry name" value="RNA-binding domain, RBD"/>
    <property type="match status" value="1"/>
</dbReference>
<organism evidence="17 18">
    <name type="scientific">Arxiozyma heterogenica</name>
    <dbReference type="NCBI Taxonomy" id="278026"/>
    <lineage>
        <taxon>Eukaryota</taxon>
        <taxon>Fungi</taxon>
        <taxon>Dikarya</taxon>
        <taxon>Ascomycota</taxon>
        <taxon>Saccharomycotina</taxon>
        <taxon>Saccharomycetes</taxon>
        <taxon>Saccharomycetales</taxon>
        <taxon>Saccharomycetaceae</taxon>
        <taxon>Arxiozyma</taxon>
    </lineage>
</organism>
<dbReference type="Proteomes" id="UP001306508">
    <property type="component" value="Unassembled WGS sequence"/>
</dbReference>
<feature type="compositionally biased region" description="Polar residues" evidence="14">
    <location>
        <begin position="282"/>
        <end position="292"/>
    </location>
</feature>
<evidence type="ECO:0000256" key="13">
    <source>
        <dbReference type="PROSITE-ProRule" id="PRU00723"/>
    </source>
</evidence>
<dbReference type="PROSITE" id="PS50103">
    <property type="entry name" value="ZF_C3H1"/>
    <property type="match status" value="1"/>
</dbReference>
<evidence type="ECO:0000256" key="3">
    <source>
        <dbReference type="ARBA" id="ARBA00017295"/>
    </source>
</evidence>
<dbReference type="GO" id="GO:0006397">
    <property type="term" value="P:mRNA processing"/>
    <property type="evidence" value="ECO:0007669"/>
    <property type="project" value="UniProtKB-KW"/>
</dbReference>
<dbReference type="InterPro" id="IPR000504">
    <property type="entry name" value="RRM_dom"/>
</dbReference>
<keyword evidence="6" id="KW-0747">Spliceosome</keyword>
<evidence type="ECO:0000256" key="6">
    <source>
        <dbReference type="ARBA" id="ARBA00022728"/>
    </source>
</evidence>
<keyword evidence="10" id="KW-0508">mRNA splicing</keyword>
<name>A0AAN7WSX0_9SACH</name>
<comment type="similarity">
    <text evidence="2">Belongs to the RRM CWC2 family.</text>
</comment>
<evidence type="ECO:0000256" key="5">
    <source>
        <dbReference type="ARBA" id="ARBA00022723"/>
    </source>
</evidence>
<evidence type="ECO:0000256" key="4">
    <source>
        <dbReference type="ARBA" id="ARBA00022664"/>
    </source>
</evidence>
<accession>A0AAN7WSX0</accession>
<dbReference type="PANTHER" id="PTHR14089">
    <property type="entry name" value="PRE-MRNA-SPLICING FACTOR RBM22"/>
    <property type="match status" value="1"/>
</dbReference>
<dbReference type="Pfam" id="PF00076">
    <property type="entry name" value="RRM_1"/>
    <property type="match status" value="1"/>
</dbReference>
<evidence type="ECO:0000259" key="16">
    <source>
        <dbReference type="PROSITE" id="PS50103"/>
    </source>
</evidence>
<comment type="subcellular location">
    <subcellularLocation>
        <location evidence="1">Nucleus</location>
    </subcellularLocation>
</comment>
<keyword evidence="7 13" id="KW-0863">Zinc-finger</keyword>
<dbReference type="InterPro" id="IPR032297">
    <property type="entry name" value="Torus"/>
</dbReference>
<feature type="compositionally biased region" description="Polar residues" evidence="14">
    <location>
        <begin position="264"/>
        <end position="273"/>
    </location>
</feature>
<gene>
    <name evidence="17" type="ORF">RI543_002818</name>
</gene>
<evidence type="ECO:0000256" key="1">
    <source>
        <dbReference type="ARBA" id="ARBA00004123"/>
    </source>
</evidence>
<dbReference type="InterPro" id="IPR000571">
    <property type="entry name" value="Znf_CCCH"/>
</dbReference>
<feature type="domain" description="RRM" evidence="15">
    <location>
        <begin position="141"/>
        <end position="234"/>
    </location>
</feature>
<dbReference type="EMBL" id="JAWIZZ010000046">
    <property type="protein sequence ID" value="KAK5779698.1"/>
    <property type="molecule type" value="Genomic_DNA"/>
</dbReference>
<feature type="compositionally biased region" description="Polar residues" evidence="14">
    <location>
        <begin position="309"/>
        <end position="320"/>
    </location>
</feature>
<keyword evidence="5 13" id="KW-0479">Metal-binding</keyword>
<keyword evidence="8 13" id="KW-0862">Zinc</keyword>
<dbReference type="GO" id="GO:0071007">
    <property type="term" value="C:U2-type catalytic step 2 spliceosome"/>
    <property type="evidence" value="ECO:0007669"/>
    <property type="project" value="TreeGrafter"/>
</dbReference>
<feature type="domain" description="C3H1-type" evidence="16">
    <location>
        <begin position="74"/>
        <end position="101"/>
    </location>
</feature>
<dbReference type="GO" id="GO:0000974">
    <property type="term" value="C:Prp19 complex"/>
    <property type="evidence" value="ECO:0007669"/>
    <property type="project" value="TreeGrafter"/>
</dbReference>
<sequence length="340" mass="38433">MGSSNWRNRKARRQIRESDLPSGVPPQTGTTFNIWYNKWSHGTGPGNGVNNSHRYVSPFRLDPARDSGVTDSDPDCNTYCLYFARGCCVIGSKCKYLHHIPEINSDDRIGRSRVKDCFGRLKYSHYRDDMSGVGSFRNDNSTLYIGGISNALNDMSLKPIQIENRLKYLFEPLGAINKIRYLEDKNCAFVEYKWSINAEFAKEAMSNQTLLIPNDKEWNRRMDGTGLLVKWAHEDPDPIAKRQRTLQRQEESINLMKSILKEYNPQNSNISTTKGKEEIEDNSNSGTHSIQLTKKRKLSKENTHDGNENDASNNNGTTASPLPLISGYSSSSSSSSNDDE</sequence>
<feature type="region of interest" description="Disordered" evidence="14">
    <location>
        <begin position="1"/>
        <end position="26"/>
    </location>
</feature>
<evidence type="ECO:0000256" key="8">
    <source>
        <dbReference type="ARBA" id="ARBA00022833"/>
    </source>
</evidence>
<evidence type="ECO:0000256" key="9">
    <source>
        <dbReference type="ARBA" id="ARBA00022884"/>
    </source>
</evidence>
<dbReference type="InterPro" id="IPR039171">
    <property type="entry name" value="Cwc2/Slt11"/>
</dbReference>
<evidence type="ECO:0000256" key="11">
    <source>
        <dbReference type="ARBA" id="ARBA00023242"/>
    </source>
</evidence>
<comment type="caution">
    <text evidence="17">The sequence shown here is derived from an EMBL/GenBank/DDBJ whole genome shotgun (WGS) entry which is preliminary data.</text>
</comment>
<dbReference type="PROSITE" id="PS50102">
    <property type="entry name" value="RRM"/>
    <property type="match status" value="1"/>
</dbReference>
<feature type="zinc finger region" description="C3H1-type" evidence="13">
    <location>
        <begin position="74"/>
        <end position="101"/>
    </location>
</feature>
<evidence type="ECO:0000313" key="17">
    <source>
        <dbReference type="EMBL" id="KAK5779698.1"/>
    </source>
</evidence>
<protein>
    <recommendedName>
        <fullName evidence="3">Pre-mRNA-splicing factor CWC2</fullName>
    </recommendedName>
</protein>
<dbReference type="GO" id="GO:0008270">
    <property type="term" value="F:zinc ion binding"/>
    <property type="evidence" value="ECO:0007669"/>
    <property type="project" value="UniProtKB-KW"/>
</dbReference>
<keyword evidence="9 12" id="KW-0694">RNA-binding</keyword>
<dbReference type="GO" id="GO:0071006">
    <property type="term" value="C:U2-type catalytic step 1 spliceosome"/>
    <property type="evidence" value="ECO:0007669"/>
    <property type="project" value="TreeGrafter"/>
</dbReference>
<dbReference type="GO" id="GO:0008380">
    <property type="term" value="P:RNA splicing"/>
    <property type="evidence" value="ECO:0007669"/>
    <property type="project" value="UniProtKB-KW"/>
</dbReference>
<keyword evidence="11" id="KW-0539">Nucleus</keyword>
<feature type="region of interest" description="Disordered" evidence="14">
    <location>
        <begin position="264"/>
        <end position="340"/>
    </location>
</feature>
<feature type="compositionally biased region" description="Low complexity" evidence="14">
    <location>
        <begin position="329"/>
        <end position="340"/>
    </location>
</feature>
<evidence type="ECO:0000256" key="10">
    <source>
        <dbReference type="ARBA" id="ARBA00023187"/>
    </source>
</evidence>
<keyword evidence="18" id="KW-1185">Reference proteome</keyword>
<dbReference type="InterPro" id="IPR035979">
    <property type="entry name" value="RBD_domain_sf"/>
</dbReference>
<reference evidence="18" key="1">
    <citation type="submission" date="2023-07" db="EMBL/GenBank/DDBJ databases">
        <title>A draft genome of Kazachstania heterogenica Y-27499.</title>
        <authorList>
            <person name="Donic C."/>
            <person name="Kralova J.S."/>
            <person name="Fidel L."/>
            <person name="Ben-Dor S."/>
            <person name="Jung S."/>
        </authorList>
    </citation>
    <scope>NUCLEOTIDE SEQUENCE [LARGE SCALE GENOMIC DNA]</scope>
    <source>
        <strain evidence="18">Y27499</strain>
    </source>
</reference>
<dbReference type="AlphaFoldDB" id="A0AAN7WSX0"/>
<evidence type="ECO:0000256" key="12">
    <source>
        <dbReference type="PROSITE-ProRule" id="PRU00176"/>
    </source>
</evidence>